<sequence length="89" mass="9768">MKRRGGALCVPRSTGNDTRAIEGIDRKLLENESSSFGLFPNDGPVSEQWADWPQRSGRESWAVTNGNVAVVTDGHDIQEELELNLSNAL</sequence>
<reference evidence="1" key="1">
    <citation type="journal article" date="2023" name="Science">
        <title>Genome structures resolve the early diversification of teleost fishes.</title>
        <authorList>
            <person name="Parey E."/>
            <person name="Louis A."/>
            <person name="Montfort J."/>
            <person name="Bouchez O."/>
            <person name="Roques C."/>
            <person name="Iampietro C."/>
            <person name="Lluch J."/>
            <person name="Castinel A."/>
            <person name="Donnadieu C."/>
            <person name="Desvignes T."/>
            <person name="Floi Bucao C."/>
            <person name="Jouanno E."/>
            <person name="Wen M."/>
            <person name="Mejri S."/>
            <person name="Dirks R."/>
            <person name="Jansen H."/>
            <person name="Henkel C."/>
            <person name="Chen W.J."/>
            <person name="Zahm M."/>
            <person name="Cabau C."/>
            <person name="Klopp C."/>
            <person name="Thompson A.W."/>
            <person name="Robinson-Rechavi M."/>
            <person name="Braasch I."/>
            <person name="Lecointre G."/>
            <person name="Bobe J."/>
            <person name="Postlethwait J.H."/>
            <person name="Berthelot C."/>
            <person name="Roest Crollius H."/>
            <person name="Guiguen Y."/>
        </authorList>
    </citation>
    <scope>NUCLEOTIDE SEQUENCE</scope>
    <source>
        <strain evidence="1">WJC10195</strain>
    </source>
</reference>
<gene>
    <name evidence="1" type="ORF">SKAU_G00230220</name>
</gene>
<comment type="caution">
    <text evidence="1">The sequence shown here is derived from an EMBL/GenBank/DDBJ whole genome shotgun (WGS) entry which is preliminary data.</text>
</comment>
<protein>
    <submittedName>
        <fullName evidence="1">Uncharacterized protein</fullName>
    </submittedName>
</protein>
<proteinExistence type="predicted"/>
<accession>A0A9Q1F5X7</accession>
<organism evidence="1 2">
    <name type="scientific">Synaphobranchus kaupii</name>
    <name type="common">Kaup's arrowtooth eel</name>
    <dbReference type="NCBI Taxonomy" id="118154"/>
    <lineage>
        <taxon>Eukaryota</taxon>
        <taxon>Metazoa</taxon>
        <taxon>Chordata</taxon>
        <taxon>Craniata</taxon>
        <taxon>Vertebrata</taxon>
        <taxon>Euteleostomi</taxon>
        <taxon>Actinopterygii</taxon>
        <taxon>Neopterygii</taxon>
        <taxon>Teleostei</taxon>
        <taxon>Anguilliformes</taxon>
        <taxon>Synaphobranchidae</taxon>
        <taxon>Synaphobranchus</taxon>
    </lineage>
</organism>
<evidence type="ECO:0000313" key="2">
    <source>
        <dbReference type="Proteomes" id="UP001152622"/>
    </source>
</evidence>
<evidence type="ECO:0000313" key="1">
    <source>
        <dbReference type="EMBL" id="KAJ8351546.1"/>
    </source>
</evidence>
<dbReference type="EMBL" id="JAINUF010000008">
    <property type="protein sequence ID" value="KAJ8351546.1"/>
    <property type="molecule type" value="Genomic_DNA"/>
</dbReference>
<name>A0A9Q1F5X7_SYNKA</name>
<dbReference type="AlphaFoldDB" id="A0A9Q1F5X7"/>
<keyword evidence="2" id="KW-1185">Reference proteome</keyword>
<dbReference type="Proteomes" id="UP001152622">
    <property type="component" value="Chromosome 8"/>
</dbReference>